<reference evidence="7" key="1">
    <citation type="journal article" date="2014" name="Front. Microbiol.">
        <title>High frequency of phylogenetically diverse reductive dehalogenase-homologous genes in deep subseafloor sedimentary metagenomes.</title>
        <authorList>
            <person name="Kawai M."/>
            <person name="Futagami T."/>
            <person name="Toyoda A."/>
            <person name="Takaki Y."/>
            <person name="Nishi S."/>
            <person name="Hori S."/>
            <person name="Arai W."/>
            <person name="Tsubouchi T."/>
            <person name="Morono Y."/>
            <person name="Uchiyama I."/>
            <person name="Ito T."/>
            <person name="Fujiyama A."/>
            <person name="Inagaki F."/>
            <person name="Takami H."/>
        </authorList>
    </citation>
    <scope>NUCLEOTIDE SEQUENCE</scope>
    <source>
        <strain evidence="7">Expedition CK06-06</strain>
    </source>
</reference>
<dbReference type="GO" id="GO:0005737">
    <property type="term" value="C:cytoplasm"/>
    <property type="evidence" value="ECO:0007669"/>
    <property type="project" value="InterPro"/>
</dbReference>
<dbReference type="CDD" id="cd00553">
    <property type="entry name" value="NAD_synthase"/>
    <property type="match status" value="1"/>
</dbReference>
<dbReference type="GO" id="GO:0005524">
    <property type="term" value="F:ATP binding"/>
    <property type="evidence" value="ECO:0007669"/>
    <property type="project" value="UniProtKB-KW"/>
</dbReference>
<keyword evidence="5" id="KW-0520">NAD</keyword>
<dbReference type="InterPro" id="IPR022310">
    <property type="entry name" value="NAD/GMP_synthase"/>
</dbReference>
<feature type="domain" description="NAD/GMP synthase" evidence="6">
    <location>
        <begin position="24"/>
        <end position="106"/>
    </location>
</feature>
<dbReference type="InterPro" id="IPR003694">
    <property type="entry name" value="NAD_synthase"/>
</dbReference>
<dbReference type="GO" id="GO:0009435">
    <property type="term" value="P:NAD+ biosynthetic process"/>
    <property type="evidence" value="ECO:0007669"/>
    <property type="project" value="UniProtKB-UniPathway"/>
</dbReference>
<evidence type="ECO:0000256" key="1">
    <source>
        <dbReference type="ARBA" id="ARBA00004790"/>
    </source>
</evidence>
<dbReference type="NCBIfam" id="TIGR00552">
    <property type="entry name" value="nadE"/>
    <property type="match status" value="2"/>
</dbReference>
<keyword evidence="2" id="KW-0436">Ligase</keyword>
<dbReference type="Pfam" id="PF02540">
    <property type="entry name" value="NAD_synthase"/>
    <property type="match status" value="2"/>
</dbReference>
<evidence type="ECO:0000256" key="3">
    <source>
        <dbReference type="ARBA" id="ARBA00022741"/>
    </source>
</evidence>
<gene>
    <name evidence="7" type="ORF">S03H2_02893</name>
</gene>
<keyword evidence="4" id="KW-0067">ATP-binding</keyword>
<dbReference type="SUPFAM" id="SSF52402">
    <property type="entry name" value="Adenine nucleotide alpha hydrolases-like"/>
    <property type="match status" value="1"/>
</dbReference>
<dbReference type="GO" id="GO:0004359">
    <property type="term" value="F:glutaminase activity"/>
    <property type="evidence" value="ECO:0007669"/>
    <property type="project" value="InterPro"/>
</dbReference>
<keyword evidence="3" id="KW-0547">Nucleotide-binding</keyword>
<comment type="caution">
    <text evidence="7">The sequence shown here is derived from an EMBL/GenBank/DDBJ whole genome shotgun (WGS) entry which is preliminary data.</text>
</comment>
<sequence length="320" mass="36468">MSEILLEKLKAEMKIEPEKVALSLGNFIREYTDKLEREGVILGLSGGIDSAVIVALCVRALGPRKTFALIMPEKDSKKEHTKDALNFAQELGIQAKLVDITPYLEGLGVYKLFPLDKLLSLGKLKGALIRKAYHFYERKTGKLPFLESLSGFKDKEYSTYLAKGNAYYRAKHRLRMILLYLYGELENRLVVGAANKSEYKIGYFVKHGCDDATDIMPLLNLYKTQVRELARYLNIPARIIEKPPSPDVVPGFADDDEEVIRISYEKMDLILLALGKGWKLSDIVKTLGVEKDEVIYIKNLMQKSEHMRKIFIPEDYNLQI</sequence>
<dbReference type="InterPro" id="IPR014729">
    <property type="entry name" value="Rossmann-like_a/b/a_fold"/>
</dbReference>
<evidence type="ECO:0000256" key="5">
    <source>
        <dbReference type="ARBA" id="ARBA00023027"/>
    </source>
</evidence>
<comment type="pathway">
    <text evidence="1">Cofactor biosynthesis; NAD(+) biosynthesis.</text>
</comment>
<dbReference type="AlphaFoldDB" id="X1F665"/>
<organism evidence="7">
    <name type="scientific">marine sediment metagenome</name>
    <dbReference type="NCBI Taxonomy" id="412755"/>
    <lineage>
        <taxon>unclassified sequences</taxon>
        <taxon>metagenomes</taxon>
        <taxon>ecological metagenomes</taxon>
    </lineage>
</organism>
<evidence type="ECO:0000313" key="7">
    <source>
        <dbReference type="EMBL" id="GAH28045.1"/>
    </source>
</evidence>
<dbReference type="GO" id="GO:0003952">
    <property type="term" value="F:NAD+ synthase (glutamine-hydrolyzing) activity"/>
    <property type="evidence" value="ECO:0007669"/>
    <property type="project" value="InterPro"/>
</dbReference>
<evidence type="ECO:0000259" key="6">
    <source>
        <dbReference type="Pfam" id="PF02540"/>
    </source>
</evidence>
<dbReference type="PANTHER" id="PTHR23090">
    <property type="entry name" value="NH 3 /GLUTAMINE-DEPENDENT NAD + SYNTHETASE"/>
    <property type="match status" value="1"/>
</dbReference>
<name>X1F665_9ZZZZ</name>
<accession>X1F665</accession>
<evidence type="ECO:0000256" key="2">
    <source>
        <dbReference type="ARBA" id="ARBA00022598"/>
    </source>
</evidence>
<dbReference type="EMBL" id="BARU01001017">
    <property type="protein sequence ID" value="GAH28045.1"/>
    <property type="molecule type" value="Genomic_DNA"/>
</dbReference>
<dbReference type="PANTHER" id="PTHR23090:SF9">
    <property type="entry name" value="GLUTAMINE-DEPENDENT NAD(+) SYNTHETASE"/>
    <property type="match status" value="1"/>
</dbReference>
<dbReference type="UniPathway" id="UPA00253"/>
<evidence type="ECO:0000256" key="4">
    <source>
        <dbReference type="ARBA" id="ARBA00022840"/>
    </source>
</evidence>
<dbReference type="Gene3D" id="3.40.50.620">
    <property type="entry name" value="HUPs"/>
    <property type="match status" value="1"/>
</dbReference>
<proteinExistence type="predicted"/>
<feature type="domain" description="NAD/GMP synthase" evidence="6">
    <location>
        <begin position="159"/>
        <end position="309"/>
    </location>
</feature>
<protein>
    <recommendedName>
        <fullName evidence="6">NAD/GMP synthase domain-containing protein</fullName>
    </recommendedName>
</protein>